<dbReference type="OrthoDB" id="1608002at2759"/>
<evidence type="ECO:0000256" key="3">
    <source>
        <dbReference type="ARBA" id="ARBA00006220"/>
    </source>
</evidence>
<dbReference type="InterPro" id="IPR008162">
    <property type="entry name" value="Pyrophosphatase"/>
</dbReference>
<reference evidence="12 13" key="1">
    <citation type="submission" date="2015-01" db="EMBL/GenBank/DDBJ databases">
        <title>The Genome Sequence of Exophiala sideris CBS121828.</title>
        <authorList>
            <consortium name="The Broad Institute Genomics Platform"/>
            <person name="Cuomo C."/>
            <person name="de Hoog S."/>
            <person name="Gorbushina A."/>
            <person name="Stielow B."/>
            <person name="Teixiera M."/>
            <person name="Abouelleil A."/>
            <person name="Chapman S.B."/>
            <person name="Priest M."/>
            <person name="Young S.K."/>
            <person name="Wortman J."/>
            <person name="Nusbaum C."/>
            <person name="Birren B."/>
        </authorList>
    </citation>
    <scope>NUCLEOTIDE SEQUENCE [LARGE SCALE GENOMIC DNA]</scope>
    <source>
        <strain evidence="12 13">CBS 121828</strain>
    </source>
</reference>
<sequence length="284" mass="32466">MSKSQSDHYTPRAVGTPDSLEYRLYLESGGSPISIWHDVPLYSDDDKQVLNMVVEIPRWSNAKFEISRNEAFNPIKQDIKDDRARFVRNLFPYKGYIWNYGALPGTWEDPSHVHPDTEHPGDNDPLDALEIGERVAYTGQIKRVKVLGVMALLDEGATDWKIIVIDINDPCASKVNGIADVQQQFPGLLEATRDWFKFYKVPDGKKPNKIALNEEFKDQHYAMSIVQECRKAWEKLINGDTAAGEISVVRGDESHRLLSSANYAGDNRYRSTEENLDKWFFLKK</sequence>
<dbReference type="GO" id="GO:0000287">
    <property type="term" value="F:magnesium ion binding"/>
    <property type="evidence" value="ECO:0007669"/>
    <property type="project" value="InterPro"/>
</dbReference>
<evidence type="ECO:0000313" key="12">
    <source>
        <dbReference type="EMBL" id="KIV81254.1"/>
    </source>
</evidence>
<dbReference type="GO" id="GO:0004427">
    <property type="term" value="F:inorganic diphosphate phosphatase activity"/>
    <property type="evidence" value="ECO:0007669"/>
    <property type="project" value="UniProtKB-EC"/>
</dbReference>
<keyword evidence="7" id="KW-0378">Hydrolase</keyword>
<dbReference type="AlphaFoldDB" id="A0A0D1YJS3"/>
<keyword evidence="5" id="KW-0963">Cytoplasm</keyword>
<dbReference type="Gene3D" id="3.90.80.10">
    <property type="entry name" value="Inorganic pyrophosphatase"/>
    <property type="match status" value="1"/>
</dbReference>
<keyword evidence="6" id="KW-0479">Metal-binding</keyword>
<keyword evidence="8" id="KW-0460">Magnesium</keyword>
<evidence type="ECO:0000256" key="1">
    <source>
        <dbReference type="ARBA" id="ARBA00001946"/>
    </source>
</evidence>
<comment type="subcellular location">
    <subcellularLocation>
        <location evidence="2">Cytoplasm</location>
    </subcellularLocation>
</comment>
<evidence type="ECO:0000256" key="6">
    <source>
        <dbReference type="ARBA" id="ARBA00022723"/>
    </source>
</evidence>
<name>A0A0D1YJS3_9EURO</name>
<dbReference type="InterPro" id="IPR036649">
    <property type="entry name" value="Pyrophosphatase_sf"/>
</dbReference>
<evidence type="ECO:0000256" key="9">
    <source>
        <dbReference type="ARBA" id="ARBA00032535"/>
    </source>
</evidence>
<comment type="cofactor">
    <cofactor evidence="1">
        <name>Mg(2+)</name>
        <dbReference type="ChEBI" id="CHEBI:18420"/>
    </cofactor>
</comment>
<gene>
    <name evidence="12" type="ORF">PV11_03454</name>
</gene>
<evidence type="ECO:0000256" key="8">
    <source>
        <dbReference type="ARBA" id="ARBA00022842"/>
    </source>
</evidence>
<proteinExistence type="inferred from homology"/>
<dbReference type="EC" id="3.6.1.1" evidence="4"/>
<dbReference type="PANTHER" id="PTHR10286">
    <property type="entry name" value="INORGANIC PYROPHOSPHATASE"/>
    <property type="match status" value="1"/>
</dbReference>
<organism evidence="12 13">
    <name type="scientific">Exophiala sideris</name>
    <dbReference type="NCBI Taxonomy" id="1016849"/>
    <lineage>
        <taxon>Eukaryota</taxon>
        <taxon>Fungi</taxon>
        <taxon>Dikarya</taxon>
        <taxon>Ascomycota</taxon>
        <taxon>Pezizomycotina</taxon>
        <taxon>Eurotiomycetes</taxon>
        <taxon>Chaetothyriomycetidae</taxon>
        <taxon>Chaetothyriales</taxon>
        <taxon>Herpotrichiellaceae</taxon>
        <taxon>Exophiala</taxon>
    </lineage>
</organism>
<evidence type="ECO:0000313" key="13">
    <source>
        <dbReference type="Proteomes" id="UP000053599"/>
    </source>
</evidence>
<comment type="similarity">
    <text evidence="3">Belongs to the PPase family.</text>
</comment>
<dbReference type="EMBL" id="KN846952">
    <property type="protein sequence ID" value="KIV81254.1"/>
    <property type="molecule type" value="Genomic_DNA"/>
</dbReference>
<dbReference type="Pfam" id="PF00719">
    <property type="entry name" value="Pyrophosphatase"/>
    <property type="match status" value="1"/>
</dbReference>
<dbReference type="PROSITE" id="PS00387">
    <property type="entry name" value="PPASE"/>
    <property type="match status" value="1"/>
</dbReference>
<dbReference type="SUPFAM" id="SSF50324">
    <property type="entry name" value="Inorganic pyrophosphatase"/>
    <property type="match status" value="1"/>
</dbReference>
<protein>
    <recommendedName>
        <fullName evidence="10">Inorganic pyrophosphatase</fullName>
        <ecNumber evidence="4">3.6.1.1</ecNumber>
    </recommendedName>
    <alternativeName>
        <fullName evidence="9">Pyrophosphate phospho-hydrolase</fullName>
    </alternativeName>
</protein>
<dbReference type="GO" id="GO:0006796">
    <property type="term" value="P:phosphate-containing compound metabolic process"/>
    <property type="evidence" value="ECO:0007669"/>
    <property type="project" value="InterPro"/>
</dbReference>
<evidence type="ECO:0000256" key="5">
    <source>
        <dbReference type="ARBA" id="ARBA00022490"/>
    </source>
</evidence>
<dbReference type="CDD" id="cd00412">
    <property type="entry name" value="pyrophosphatase"/>
    <property type="match status" value="1"/>
</dbReference>
<dbReference type="Proteomes" id="UP000053599">
    <property type="component" value="Unassembled WGS sequence"/>
</dbReference>
<evidence type="ECO:0000256" key="10">
    <source>
        <dbReference type="ARBA" id="ARBA00040300"/>
    </source>
</evidence>
<evidence type="ECO:0000256" key="4">
    <source>
        <dbReference type="ARBA" id="ARBA00012146"/>
    </source>
</evidence>
<comment type="catalytic activity">
    <reaction evidence="11">
        <text>diphosphate + H2O = 2 phosphate + H(+)</text>
        <dbReference type="Rhea" id="RHEA:24576"/>
        <dbReference type="ChEBI" id="CHEBI:15377"/>
        <dbReference type="ChEBI" id="CHEBI:15378"/>
        <dbReference type="ChEBI" id="CHEBI:33019"/>
        <dbReference type="ChEBI" id="CHEBI:43474"/>
        <dbReference type="EC" id="3.6.1.1"/>
    </reaction>
</comment>
<dbReference type="STRING" id="1016849.A0A0D1YJS3"/>
<accession>A0A0D1YJS3</accession>
<evidence type="ECO:0000256" key="11">
    <source>
        <dbReference type="ARBA" id="ARBA00047820"/>
    </source>
</evidence>
<dbReference type="GO" id="GO:0005737">
    <property type="term" value="C:cytoplasm"/>
    <property type="evidence" value="ECO:0007669"/>
    <property type="project" value="UniProtKB-SubCell"/>
</dbReference>
<evidence type="ECO:0000256" key="7">
    <source>
        <dbReference type="ARBA" id="ARBA00022801"/>
    </source>
</evidence>
<dbReference type="FunFam" id="3.90.80.10:FF:000004">
    <property type="entry name" value="Inorganic pyrophosphatase"/>
    <property type="match status" value="1"/>
</dbReference>
<evidence type="ECO:0000256" key="2">
    <source>
        <dbReference type="ARBA" id="ARBA00004496"/>
    </source>
</evidence>